<dbReference type="Proteomes" id="UP000030765">
    <property type="component" value="Unassembled WGS sequence"/>
</dbReference>
<proteinExistence type="predicted"/>
<feature type="compositionally biased region" description="Basic and acidic residues" evidence="1">
    <location>
        <begin position="81"/>
        <end position="94"/>
    </location>
</feature>
<reference evidence="3" key="2">
    <citation type="submission" date="2020-05" db="UniProtKB">
        <authorList>
            <consortium name="EnsemblMetazoa"/>
        </authorList>
    </citation>
    <scope>IDENTIFICATION</scope>
</reference>
<dbReference type="VEuPathDB" id="VectorBase:ASIS022587"/>
<feature type="region of interest" description="Disordered" evidence="1">
    <location>
        <begin position="56"/>
        <end position="148"/>
    </location>
</feature>
<protein>
    <submittedName>
        <fullName evidence="2 3">Protein PLK-3</fullName>
    </submittedName>
</protein>
<evidence type="ECO:0000256" key="1">
    <source>
        <dbReference type="SAM" id="MobiDB-lite"/>
    </source>
</evidence>
<organism evidence="2">
    <name type="scientific">Anopheles sinensis</name>
    <name type="common">Mosquito</name>
    <dbReference type="NCBI Taxonomy" id="74873"/>
    <lineage>
        <taxon>Eukaryota</taxon>
        <taxon>Metazoa</taxon>
        <taxon>Ecdysozoa</taxon>
        <taxon>Arthropoda</taxon>
        <taxon>Hexapoda</taxon>
        <taxon>Insecta</taxon>
        <taxon>Pterygota</taxon>
        <taxon>Neoptera</taxon>
        <taxon>Endopterygota</taxon>
        <taxon>Diptera</taxon>
        <taxon>Nematocera</taxon>
        <taxon>Culicoidea</taxon>
        <taxon>Culicidae</taxon>
        <taxon>Anophelinae</taxon>
        <taxon>Anopheles</taxon>
    </lineage>
</organism>
<dbReference type="VEuPathDB" id="VectorBase:ASIC005363"/>
<feature type="region of interest" description="Disordered" evidence="1">
    <location>
        <begin position="1"/>
        <end position="42"/>
    </location>
</feature>
<reference evidence="2 4" key="1">
    <citation type="journal article" date="2014" name="BMC Genomics">
        <title>Genome sequence of Anopheles sinensis provides insight into genetics basis of mosquito competence for malaria parasites.</title>
        <authorList>
            <person name="Zhou D."/>
            <person name="Zhang D."/>
            <person name="Ding G."/>
            <person name="Shi L."/>
            <person name="Hou Q."/>
            <person name="Ye Y."/>
            <person name="Xu Y."/>
            <person name="Zhou H."/>
            <person name="Xiong C."/>
            <person name="Li S."/>
            <person name="Yu J."/>
            <person name="Hong S."/>
            <person name="Yu X."/>
            <person name="Zou P."/>
            <person name="Chen C."/>
            <person name="Chang X."/>
            <person name="Wang W."/>
            <person name="Lv Y."/>
            <person name="Sun Y."/>
            <person name="Ma L."/>
            <person name="Shen B."/>
            <person name="Zhu C."/>
        </authorList>
    </citation>
    <scope>NUCLEOTIDE SEQUENCE [LARGE SCALE GENOMIC DNA]</scope>
</reference>
<gene>
    <name evidence="2" type="ORF">ZHAS_00005363</name>
</gene>
<dbReference type="AlphaFoldDB" id="A0A084VJE5"/>
<name>A0A084VJE5_ANOSI</name>
<dbReference type="EMBL" id="KE524867">
    <property type="protein sequence ID" value="KFB38089.1"/>
    <property type="molecule type" value="Genomic_DNA"/>
</dbReference>
<accession>A0A084VJE5</accession>
<evidence type="ECO:0000313" key="4">
    <source>
        <dbReference type="Proteomes" id="UP000030765"/>
    </source>
</evidence>
<feature type="compositionally biased region" description="Low complexity" evidence="1">
    <location>
        <begin position="64"/>
        <end position="80"/>
    </location>
</feature>
<evidence type="ECO:0000313" key="2">
    <source>
        <dbReference type="EMBL" id="KFB38089.1"/>
    </source>
</evidence>
<keyword evidence="4" id="KW-1185">Reference proteome</keyword>
<dbReference type="EMBL" id="ATLV01013549">
    <property type="status" value="NOT_ANNOTATED_CDS"/>
    <property type="molecule type" value="Genomic_DNA"/>
</dbReference>
<dbReference type="EnsemblMetazoa" id="ASIC005363-RA">
    <property type="protein sequence ID" value="ASIC005363-PA"/>
    <property type="gene ID" value="ASIC005363"/>
</dbReference>
<evidence type="ECO:0000313" key="3">
    <source>
        <dbReference type="EnsemblMetazoa" id="ASIC005363-PA"/>
    </source>
</evidence>
<feature type="compositionally biased region" description="Polar residues" evidence="1">
    <location>
        <begin position="138"/>
        <end position="148"/>
    </location>
</feature>
<sequence length="148" mass="16017">MAEDRTALDPTVDVSYKAGQTPLEKTDDIGPVMPPLHSTKQQQLQYDHDVAHLLQLIPGQPHLRQPIPTQQQQPRQQQEPPRGELVKRKLRANEDGNSARPVAADAHVHTKAAASDNDDEGGGGGTGDCGRPRKSPSEMVTSTSGKSF</sequence>